<evidence type="ECO:0000256" key="1">
    <source>
        <dbReference type="ARBA" id="ARBA00004123"/>
    </source>
</evidence>
<dbReference type="OrthoDB" id="1607513at2759"/>
<organism evidence="6 7">
    <name type="scientific">Haemaphysalis longicornis</name>
    <name type="common">Bush tick</name>
    <dbReference type="NCBI Taxonomy" id="44386"/>
    <lineage>
        <taxon>Eukaryota</taxon>
        <taxon>Metazoa</taxon>
        <taxon>Ecdysozoa</taxon>
        <taxon>Arthropoda</taxon>
        <taxon>Chelicerata</taxon>
        <taxon>Arachnida</taxon>
        <taxon>Acari</taxon>
        <taxon>Parasitiformes</taxon>
        <taxon>Ixodida</taxon>
        <taxon>Ixodoidea</taxon>
        <taxon>Ixodidae</taxon>
        <taxon>Haemaphysalinae</taxon>
        <taxon>Haemaphysalis</taxon>
    </lineage>
</organism>
<keyword evidence="2" id="KW-0479">Metal-binding</keyword>
<dbReference type="Proteomes" id="UP000821853">
    <property type="component" value="Unassembled WGS sequence"/>
</dbReference>
<reference evidence="6 7" key="1">
    <citation type="journal article" date="2020" name="Cell">
        <title>Large-Scale Comparative Analyses of Tick Genomes Elucidate Their Genetic Diversity and Vector Capacities.</title>
        <authorList>
            <consortium name="Tick Genome and Microbiome Consortium (TIGMIC)"/>
            <person name="Jia N."/>
            <person name="Wang J."/>
            <person name="Shi W."/>
            <person name="Du L."/>
            <person name="Sun Y."/>
            <person name="Zhan W."/>
            <person name="Jiang J.F."/>
            <person name="Wang Q."/>
            <person name="Zhang B."/>
            <person name="Ji P."/>
            <person name="Bell-Sakyi L."/>
            <person name="Cui X.M."/>
            <person name="Yuan T.T."/>
            <person name="Jiang B.G."/>
            <person name="Yang W.F."/>
            <person name="Lam T.T."/>
            <person name="Chang Q.C."/>
            <person name="Ding S.J."/>
            <person name="Wang X.J."/>
            <person name="Zhu J.G."/>
            <person name="Ruan X.D."/>
            <person name="Zhao L."/>
            <person name="Wei J.T."/>
            <person name="Ye R.Z."/>
            <person name="Que T.C."/>
            <person name="Du C.H."/>
            <person name="Zhou Y.H."/>
            <person name="Cheng J.X."/>
            <person name="Dai P.F."/>
            <person name="Guo W.B."/>
            <person name="Han X.H."/>
            <person name="Huang E.J."/>
            <person name="Li L.F."/>
            <person name="Wei W."/>
            <person name="Gao Y.C."/>
            <person name="Liu J.Z."/>
            <person name="Shao H.Z."/>
            <person name="Wang X."/>
            <person name="Wang C.C."/>
            <person name="Yang T.C."/>
            <person name="Huo Q.B."/>
            <person name="Li W."/>
            <person name="Chen H.Y."/>
            <person name="Chen S.E."/>
            <person name="Zhou L.G."/>
            <person name="Ni X.B."/>
            <person name="Tian J.H."/>
            <person name="Sheng Y."/>
            <person name="Liu T."/>
            <person name="Pan Y.S."/>
            <person name="Xia L.Y."/>
            <person name="Li J."/>
            <person name="Zhao F."/>
            <person name="Cao W.C."/>
        </authorList>
    </citation>
    <scope>NUCLEOTIDE SEQUENCE [LARGE SCALE GENOMIC DNA]</scope>
    <source>
        <strain evidence="6">HaeL-2018</strain>
    </source>
</reference>
<evidence type="ECO:0000313" key="7">
    <source>
        <dbReference type="Proteomes" id="UP000821853"/>
    </source>
</evidence>
<dbReference type="PANTHER" id="PTHR46481:SF10">
    <property type="entry name" value="ZINC FINGER BED DOMAIN-CONTAINING PROTEIN 39"/>
    <property type="match status" value="1"/>
</dbReference>
<evidence type="ECO:0000256" key="2">
    <source>
        <dbReference type="ARBA" id="ARBA00022723"/>
    </source>
</evidence>
<gene>
    <name evidence="6" type="ORF">HPB48_018939</name>
</gene>
<dbReference type="GO" id="GO:0008270">
    <property type="term" value="F:zinc ion binding"/>
    <property type="evidence" value="ECO:0007669"/>
    <property type="project" value="UniProtKB-KW"/>
</dbReference>
<dbReference type="PANTHER" id="PTHR46481">
    <property type="entry name" value="ZINC FINGER BED DOMAIN-CONTAINING PROTEIN 4"/>
    <property type="match status" value="1"/>
</dbReference>
<keyword evidence="7" id="KW-1185">Reference proteome</keyword>
<evidence type="ECO:0000256" key="5">
    <source>
        <dbReference type="ARBA" id="ARBA00023242"/>
    </source>
</evidence>
<dbReference type="SUPFAM" id="SSF140996">
    <property type="entry name" value="Hermes dimerisation domain"/>
    <property type="match status" value="1"/>
</dbReference>
<name>A0A9J6FT61_HAELO</name>
<dbReference type="EMBL" id="JABSTR010000003">
    <property type="protein sequence ID" value="KAH9365473.1"/>
    <property type="molecule type" value="Genomic_DNA"/>
</dbReference>
<dbReference type="VEuPathDB" id="VectorBase:HLOH_047561"/>
<keyword evidence="4" id="KW-0862">Zinc</keyword>
<dbReference type="AlphaFoldDB" id="A0A9J6FT61"/>
<dbReference type="InterPro" id="IPR052035">
    <property type="entry name" value="ZnF_BED_domain_contain"/>
</dbReference>
<protein>
    <submittedName>
        <fullName evidence="6">Uncharacterized protein</fullName>
    </submittedName>
</protein>
<keyword evidence="5" id="KW-0539">Nucleus</keyword>
<evidence type="ECO:0000256" key="4">
    <source>
        <dbReference type="ARBA" id="ARBA00022833"/>
    </source>
</evidence>
<comment type="subcellular location">
    <subcellularLocation>
        <location evidence="1">Nucleus</location>
    </subcellularLocation>
</comment>
<keyword evidence="3" id="KW-0863">Zinc-finger</keyword>
<proteinExistence type="predicted"/>
<accession>A0A9J6FT61</accession>
<comment type="caution">
    <text evidence="6">The sequence shown here is derived from an EMBL/GenBank/DDBJ whole genome shotgun (WGS) entry which is preliminary data.</text>
</comment>
<evidence type="ECO:0000313" key="6">
    <source>
        <dbReference type="EMBL" id="KAH9365473.1"/>
    </source>
</evidence>
<dbReference type="GO" id="GO:0005634">
    <property type="term" value="C:nucleus"/>
    <property type="evidence" value="ECO:0007669"/>
    <property type="project" value="UniProtKB-SubCell"/>
</dbReference>
<evidence type="ECO:0000256" key="3">
    <source>
        <dbReference type="ARBA" id="ARBA00022771"/>
    </source>
</evidence>
<sequence>MQRCFEDANGDDDDFGDYLKRHPDVFVAFEKERCARKSAKSTAVAKPNVQQPSVADCFKPKLKHTAAKAQQMTKAIAGFIVRGMHSYSIVEEPGFVAVMNTAMPEYVVPSRTTFSRAIIPELYASKKQNLMSSLKAMIDSGVEAILITTDSWTSRLMKATCQLHATSWTVHFSCMCTHWHVLKWRTLTQPETWCCF</sequence>